<feature type="compositionally biased region" description="Polar residues" evidence="1">
    <location>
        <begin position="418"/>
        <end position="436"/>
    </location>
</feature>
<feature type="compositionally biased region" description="Low complexity" evidence="1">
    <location>
        <begin position="41"/>
        <end position="56"/>
    </location>
</feature>
<feature type="compositionally biased region" description="Low complexity" evidence="1">
    <location>
        <begin position="96"/>
        <end position="110"/>
    </location>
</feature>
<feature type="compositionally biased region" description="Low complexity" evidence="1">
    <location>
        <begin position="63"/>
        <end position="77"/>
    </location>
</feature>
<feature type="domain" description="YMC020W-like alpha/beta hydrolase" evidence="2">
    <location>
        <begin position="1110"/>
        <end position="1237"/>
    </location>
</feature>
<feature type="region of interest" description="Disordered" evidence="1">
    <location>
        <begin position="1"/>
        <end position="179"/>
    </location>
</feature>
<accession>A0A0W0GDY9</accession>
<dbReference type="InterPro" id="IPR058933">
    <property type="entry name" value="YMC020W-like_ab_hydrolase"/>
</dbReference>
<dbReference type="Proteomes" id="UP000054988">
    <property type="component" value="Unassembled WGS sequence"/>
</dbReference>
<dbReference type="eggNOG" id="ENOG502QR2T">
    <property type="taxonomic scope" value="Eukaryota"/>
</dbReference>
<feature type="compositionally biased region" description="Polar residues" evidence="1">
    <location>
        <begin position="548"/>
        <end position="565"/>
    </location>
</feature>
<feature type="compositionally biased region" description="Low complexity" evidence="1">
    <location>
        <begin position="836"/>
        <end position="849"/>
    </location>
</feature>
<feature type="compositionally biased region" description="Low complexity" evidence="1">
    <location>
        <begin position="566"/>
        <end position="581"/>
    </location>
</feature>
<feature type="compositionally biased region" description="Low complexity" evidence="1">
    <location>
        <begin position="1015"/>
        <end position="1026"/>
    </location>
</feature>
<gene>
    <name evidence="3" type="ORF">WG66_690</name>
</gene>
<feature type="compositionally biased region" description="Basic and acidic residues" evidence="1">
    <location>
        <begin position="711"/>
        <end position="741"/>
    </location>
</feature>
<feature type="compositionally biased region" description="Polar residues" evidence="1">
    <location>
        <begin position="256"/>
        <end position="271"/>
    </location>
</feature>
<reference evidence="3 4" key="1">
    <citation type="submission" date="2015-12" db="EMBL/GenBank/DDBJ databases">
        <title>Draft genome sequence of Moniliophthora roreri, the causal agent of frosty pod rot of cacao.</title>
        <authorList>
            <person name="Aime M.C."/>
            <person name="Diaz-Valderrama J.R."/>
            <person name="Kijpornyongpan T."/>
            <person name="Phillips-Mora W."/>
        </authorList>
    </citation>
    <scope>NUCLEOTIDE SEQUENCE [LARGE SCALE GENOMIC DNA]</scope>
    <source>
        <strain evidence="3 4">MCA 2952</strain>
    </source>
</reference>
<evidence type="ECO:0000313" key="4">
    <source>
        <dbReference type="Proteomes" id="UP000054988"/>
    </source>
</evidence>
<feature type="compositionally biased region" description="Basic and acidic residues" evidence="1">
    <location>
        <begin position="393"/>
        <end position="409"/>
    </location>
</feature>
<feature type="compositionally biased region" description="Polar residues" evidence="1">
    <location>
        <begin position="216"/>
        <end position="227"/>
    </location>
</feature>
<feature type="region of interest" description="Disordered" evidence="1">
    <location>
        <begin position="792"/>
        <end position="1031"/>
    </location>
</feature>
<feature type="compositionally biased region" description="Polar residues" evidence="1">
    <location>
        <begin position="743"/>
        <end position="755"/>
    </location>
</feature>
<feature type="region of interest" description="Disordered" evidence="1">
    <location>
        <begin position="506"/>
        <end position="666"/>
    </location>
</feature>
<comment type="caution">
    <text evidence="3">The sequence shown here is derived from an EMBL/GenBank/DDBJ whole genome shotgun (WGS) entry which is preliminary data.</text>
</comment>
<evidence type="ECO:0000256" key="1">
    <source>
        <dbReference type="SAM" id="MobiDB-lite"/>
    </source>
</evidence>
<feature type="region of interest" description="Disordered" evidence="1">
    <location>
        <begin position="191"/>
        <end position="375"/>
    </location>
</feature>
<dbReference type="PANTHER" id="PTHR47349">
    <property type="entry name" value="CHROMOSOME 8, WHOLE GENOME SHOTGUN SEQUENCE"/>
    <property type="match status" value="1"/>
</dbReference>
<feature type="compositionally biased region" description="Basic and acidic residues" evidence="1">
    <location>
        <begin position="855"/>
        <end position="873"/>
    </location>
</feature>
<feature type="compositionally biased region" description="Low complexity" evidence="1">
    <location>
        <begin position="1"/>
        <end position="15"/>
    </location>
</feature>
<feature type="compositionally biased region" description="Low complexity" evidence="1">
    <location>
        <begin position="308"/>
        <end position="319"/>
    </location>
</feature>
<protein>
    <recommendedName>
        <fullName evidence="2">YMC020W-like alpha/beta hydrolase domain-containing protein</fullName>
    </recommendedName>
</protein>
<name>A0A0W0GDY9_MONRR</name>
<feature type="compositionally biased region" description="Basic and acidic residues" evidence="1">
    <location>
        <begin position="687"/>
        <end position="696"/>
    </location>
</feature>
<feature type="region of interest" description="Disordered" evidence="1">
    <location>
        <begin position="687"/>
        <end position="755"/>
    </location>
</feature>
<feature type="compositionally biased region" description="Basic and acidic residues" evidence="1">
    <location>
        <begin position="885"/>
        <end position="899"/>
    </location>
</feature>
<feature type="compositionally biased region" description="Polar residues" evidence="1">
    <location>
        <begin position="611"/>
        <end position="654"/>
    </location>
</feature>
<feature type="compositionally biased region" description="Low complexity" evidence="1">
    <location>
        <begin position="234"/>
        <end position="249"/>
    </location>
</feature>
<feature type="compositionally biased region" description="Low complexity" evidence="1">
    <location>
        <begin position="147"/>
        <end position="163"/>
    </location>
</feature>
<dbReference type="PANTHER" id="PTHR47349:SF1">
    <property type="entry name" value="AER328WP"/>
    <property type="match status" value="1"/>
</dbReference>
<evidence type="ECO:0000259" key="2">
    <source>
        <dbReference type="Pfam" id="PF26147"/>
    </source>
</evidence>
<feature type="compositionally biased region" description="Basic and acidic residues" evidence="1">
    <location>
        <begin position="810"/>
        <end position="831"/>
    </location>
</feature>
<dbReference type="InterPro" id="IPR058934">
    <property type="entry name" value="YMC020W-like"/>
</dbReference>
<feature type="region of interest" description="Disordered" evidence="1">
    <location>
        <begin position="393"/>
        <end position="436"/>
    </location>
</feature>
<feature type="compositionally biased region" description="Low complexity" evidence="1">
    <location>
        <begin position="282"/>
        <end position="294"/>
    </location>
</feature>
<organism evidence="3 4">
    <name type="scientific">Moniliophthora roreri</name>
    <name type="common">Frosty pod rot fungus</name>
    <name type="synonym">Monilia roreri</name>
    <dbReference type="NCBI Taxonomy" id="221103"/>
    <lineage>
        <taxon>Eukaryota</taxon>
        <taxon>Fungi</taxon>
        <taxon>Dikarya</taxon>
        <taxon>Basidiomycota</taxon>
        <taxon>Agaricomycotina</taxon>
        <taxon>Agaricomycetes</taxon>
        <taxon>Agaricomycetidae</taxon>
        <taxon>Agaricales</taxon>
        <taxon>Marasmiineae</taxon>
        <taxon>Marasmiaceae</taxon>
        <taxon>Moniliophthora</taxon>
    </lineage>
</organism>
<proteinExistence type="predicted"/>
<feature type="compositionally biased region" description="Pro residues" evidence="1">
    <location>
        <begin position="938"/>
        <end position="950"/>
    </location>
</feature>
<sequence>MSTSSLSSPSPSSKSRQLTETARIPFPQSASRRSASRRSTRSTSTYSTGEGSSRTSNPAWRALSLSKGSSAQSSVSLVIAEPQLDSREFQSKQALSRASSSTGSRSRIPSGFLRRRSSKLDDMVDEANELATPDKLEDTTSQPATITTDTLSNSPPPDSSLSLGQPTEATPSSPVANSSWFASFGRAKGREKGKAVASLSSEPKQSEWDTDALKQTGRTEYDATTMQSERELETPTTETAPVPESVVESASIVLGSPSTPIKAASNSSSRRTWFPPSPRPGTSPTSPSPLQSISFPDSDDRQHPQRPPLSGSSSSFPSSIDEDHVPSLAQTPTNASDDERPPQVLPVHSPGDSSIDGDATVRARFNSLNPSSSRFTISLPLLGRQKMKLEEVVSKVNSKGDNRDTETTKDGTAGASEDSMSLNDANQPESTVESTTAAQWEGILTTMTTTNDSSTITTTTTIDDMFTATTTDSSSADSPVLESSTSPEARYSWWDYISWGSAASTRAAPGNIATSVPEESESESESESQVNAVGKEALGVDDGRSTAKPRSSSMPTNVDTPTSANAATTTGTWFSSWTSGAESGNGDGTTPEDTHKPASQSQVMPPVSPPITSNPSSQSHSSIATVKPSSDIETVKAASTSQRDPTVSEATAVQPSKALSVHSSDTAARGSWFAPWTWYATEPVIAKEEQSQEDGRAPTTIDSETTMTASEKIKEEALARQRALEAEQEQREECKHPKEAETSLPSTSNPLDQTITSRYSSGWASFFGTVSKRTKLVTEHGEIVKMDENGMEVMNLDEDEETPVGQAVKGTEEKPKNKDIERLKKSEEGKGGGRGNRPASVRSAPAVAPILNSSEPEKKIKKEKSKEHKEIKKGAPPTIIVSDTVRQEGESLLGKDKEKGKKKSPAPSVKSAPPNTTTSPSSPSTTEKKDKGRKSSSQPPPATKPAPPNLVLPTWADTFHTPPRSTVPPSAHKRVGLSDKDGSAPSVMGKLGRVGKWLLGSDQVSGGSSKRPGLRSRASSRSVHVVGNQPASSTWEEWGKALPRALDVLQGRGPPFEDPSSLKRVTKEHAGESEGNVAEQMSHFIAGKGSGGTGKEGDGAEGHVRDVLRGCKRVVVIGIHGWFPGAVMRTMLGEPTGTSPKFVNMMVQALEEFQEAHGVKLEKITKIPLEGEGTIDRRVEKLYNSLLSNEEWMSDLHEADAIFVSTHSQGSVVSTHLLDRLIKDGHIRTVQNTVATEGLTDLGVNLIPLRPQRVCCLALCGIHLGPLRYLRSSAIVQPYIQYFESAAARELFEFQNTENEVSKSYVKALRNVVNNGTKMVYVASLDDQVVPIYSGLFTSASHPLILRALYIDGNAYSSSDFLSNLLVLLLRILNCGLSDSGLLAHLSEVTAGSLNGVGHSTAYEELSTYALAVNYLFLTNDGLEEHPDLQVEPFNATAEQNDYEIPWALRDLIANERVAHFFSHEITQLRDAFHEWNPKTASLRDIKRKLQPIQRLPSTFSPGASNSVSKL</sequence>
<feature type="domain" description="YMC020W-like alpha/beta hydrolase" evidence="2">
    <location>
        <begin position="1251"/>
        <end position="1454"/>
    </location>
</feature>
<dbReference type="Pfam" id="PF26147">
    <property type="entry name" value="AB_HYDROLASE_YMC0-YMC35"/>
    <property type="match status" value="2"/>
</dbReference>
<dbReference type="EMBL" id="LATX01000267">
    <property type="protein sequence ID" value="KTB46759.1"/>
    <property type="molecule type" value="Genomic_DNA"/>
</dbReference>
<feature type="compositionally biased region" description="Polar residues" evidence="1">
    <location>
        <begin position="164"/>
        <end position="179"/>
    </location>
</feature>
<feature type="compositionally biased region" description="Polar residues" evidence="1">
    <location>
        <begin position="366"/>
        <end position="375"/>
    </location>
</feature>
<feature type="compositionally biased region" description="Low complexity" evidence="1">
    <location>
        <begin position="905"/>
        <end position="925"/>
    </location>
</feature>
<evidence type="ECO:0000313" key="3">
    <source>
        <dbReference type="EMBL" id="KTB46759.1"/>
    </source>
</evidence>
<feature type="compositionally biased region" description="Polar residues" evidence="1">
    <location>
        <begin position="700"/>
        <end position="709"/>
    </location>
</feature>